<dbReference type="EMBL" id="JAKOGI010002184">
    <property type="protein sequence ID" value="KAJ8422670.1"/>
    <property type="molecule type" value="Genomic_DNA"/>
</dbReference>
<dbReference type="SMART" id="SM00028">
    <property type="entry name" value="TPR"/>
    <property type="match status" value="6"/>
</dbReference>
<dbReference type="Proteomes" id="UP001153076">
    <property type="component" value="Unassembled WGS sequence"/>
</dbReference>
<keyword evidence="1" id="KW-0802">TPR repeat</keyword>
<dbReference type="OrthoDB" id="626167at2759"/>
<protein>
    <submittedName>
        <fullName evidence="3">Uncharacterized protein</fullName>
    </submittedName>
</protein>
<dbReference type="GO" id="GO:0009933">
    <property type="term" value="P:meristem structural organization"/>
    <property type="evidence" value="ECO:0007669"/>
    <property type="project" value="InterPro"/>
</dbReference>
<dbReference type="InterPro" id="IPR044227">
    <property type="entry name" value="TONSOKU"/>
</dbReference>
<sequence length="436" mass="50950">MAKDDELVAAKKAYRSAKEVGNRREEARWANVIGDILKNRGEYVEALKWLRIDFKISSEYLLEKDLLPTCQSIGELYLRLQDFGNALYYQKEHLRLAKEANDLVEQQRANTQLGRTYHEMFSKSENHSALHNARKYFKSAMSLAQTLKENPPHPKSSFLKEYIDAHNNVGMLEMDLDNLGEAKRILTRGLEICDEEEVNVNDDGRSRLHHNLGFVYTQLRMWHKAREHIKQDILICKNIGHLQGEAKGYNNLGELYVQVQKFQEARCSYQKALELATSMEDEYALAGQVEQNIRVVDEYVKVMEDMKKEEQNLKKLKRSMATAKGTSSERKCLRLQMASLDRLIEKTIVVSAWPKHREFAKMKKRIASTLCDKEKLGDSFLVAGESYQKLRNFQKAWKWYNKSLEIYKRIGNLEVRLSTYQLFRCFGYSFIRLHKL</sequence>
<keyword evidence="2" id="KW-0175">Coiled coil</keyword>
<dbReference type="InterPro" id="IPR011990">
    <property type="entry name" value="TPR-like_helical_dom_sf"/>
</dbReference>
<comment type="caution">
    <text evidence="3">The sequence shown here is derived from an EMBL/GenBank/DDBJ whole genome shotgun (WGS) entry which is preliminary data.</text>
</comment>
<gene>
    <name evidence="3" type="ORF">Cgig2_004566</name>
</gene>
<dbReference type="PANTHER" id="PTHR47684:SF1">
    <property type="entry name" value="PROTEIN TONSOKU"/>
    <property type="match status" value="1"/>
</dbReference>
<name>A0A9Q1GPA5_9CARY</name>
<dbReference type="AlphaFoldDB" id="A0A9Q1GPA5"/>
<evidence type="ECO:0000256" key="2">
    <source>
        <dbReference type="SAM" id="Coils"/>
    </source>
</evidence>
<dbReference type="Gene3D" id="1.25.40.10">
    <property type="entry name" value="Tetratricopeptide repeat domain"/>
    <property type="match status" value="3"/>
</dbReference>
<feature type="coiled-coil region" evidence="2">
    <location>
        <begin position="296"/>
        <end position="326"/>
    </location>
</feature>
<accession>A0A9Q1GPA5</accession>
<organism evidence="3 4">
    <name type="scientific">Carnegiea gigantea</name>
    <dbReference type="NCBI Taxonomy" id="171969"/>
    <lineage>
        <taxon>Eukaryota</taxon>
        <taxon>Viridiplantae</taxon>
        <taxon>Streptophyta</taxon>
        <taxon>Embryophyta</taxon>
        <taxon>Tracheophyta</taxon>
        <taxon>Spermatophyta</taxon>
        <taxon>Magnoliopsida</taxon>
        <taxon>eudicotyledons</taxon>
        <taxon>Gunneridae</taxon>
        <taxon>Pentapetalae</taxon>
        <taxon>Caryophyllales</taxon>
        <taxon>Cactineae</taxon>
        <taxon>Cactaceae</taxon>
        <taxon>Cactoideae</taxon>
        <taxon>Echinocereeae</taxon>
        <taxon>Carnegiea</taxon>
    </lineage>
</organism>
<dbReference type="GO" id="GO:0040029">
    <property type="term" value="P:epigenetic regulation of gene expression"/>
    <property type="evidence" value="ECO:0007669"/>
    <property type="project" value="InterPro"/>
</dbReference>
<dbReference type="GO" id="GO:0005634">
    <property type="term" value="C:nucleus"/>
    <property type="evidence" value="ECO:0007669"/>
    <property type="project" value="InterPro"/>
</dbReference>
<dbReference type="PANTHER" id="PTHR47684">
    <property type="entry name" value="PROTEIN TONSOKU"/>
    <property type="match status" value="1"/>
</dbReference>
<dbReference type="InterPro" id="IPR019734">
    <property type="entry name" value="TPR_rpt"/>
</dbReference>
<feature type="repeat" description="TPR" evidence="1">
    <location>
        <begin position="246"/>
        <end position="279"/>
    </location>
</feature>
<keyword evidence="4" id="KW-1185">Reference proteome</keyword>
<dbReference type="FunFam" id="1.25.40.10:FF:000961">
    <property type="entry name" value="Protein TONSOKU"/>
    <property type="match status" value="1"/>
</dbReference>
<reference evidence="3" key="1">
    <citation type="submission" date="2022-04" db="EMBL/GenBank/DDBJ databases">
        <title>Carnegiea gigantea Genome sequencing and assembly v2.</title>
        <authorList>
            <person name="Copetti D."/>
            <person name="Sanderson M.J."/>
            <person name="Burquez A."/>
            <person name="Wojciechowski M.F."/>
        </authorList>
    </citation>
    <scope>NUCLEOTIDE SEQUENCE</scope>
    <source>
        <strain evidence="3">SGP5-SGP5p</strain>
        <tissue evidence="3">Aerial part</tissue>
    </source>
</reference>
<dbReference type="Pfam" id="PF13424">
    <property type="entry name" value="TPR_12"/>
    <property type="match status" value="1"/>
</dbReference>
<dbReference type="PROSITE" id="PS50005">
    <property type="entry name" value="TPR"/>
    <property type="match status" value="1"/>
</dbReference>
<dbReference type="GO" id="GO:0072423">
    <property type="term" value="P:response to DNA damage checkpoint signaling"/>
    <property type="evidence" value="ECO:0007669"/>
    <property type="project" value="InterPro"/>
</dbReference>
<proteinExistence type="predicted"/>
<evidence type="ECO:0000313" key="3">
    <source>
        <dbReference type="EMBL" id="KAJ8422670.1"/>
    </source>
</evidence>
<evidence type="ECO:0000313" key="4">
    <source>
        <dbReference type="Proteomes" id="UP001153076"/>
    </source>
</evidence>
<evidence type="ECO:0000256" key="1">
    <source>
        <dbReference type="PROSITE-ProRule" id="PRU00339"/>
    </source>
</evidence>
<dbReference type="SUPFAM" id="SSF48452">
    <property type="entry name" value="TPR-like"/>
    <property type="match status" value="2"/>
</dbReference>